<dbReference type="EMBL" id="KB008086">
    <property type="protein sequence ID" value="ELR13685.1"/>
    <property type="molecule type" value="Genomic_DNA"/>
</dbReference>
<dbReference type="OrthoDB" id="3170343at2759"/>
<dbReference type="VEuPathDB" id="AmoebaDB:ACA1_332490"/>
<proteinExistence type="predicted"/>
<evidence type="ECO:0000313" key="2">
    <source>
        <dbReference type="Proteomes" id="UP000011083"/>
    </source>
</evidence>
<accession>L8GKU5</accession>
<protein>
    <submittedName>
        <fullName evidence="1">Stretchresponsive fibronectin protein type 3, putative</fullName>
    </submittedName>
</protein>
<name>L8GKU5_ACACF</name>
<gene>
    <name evidence="1" type="ORF">ACA1_332490</name>
</gene>
<organism evidence="1 2">
    <name type="scientific">Acanthamoeba castellanii (strain ATCC 30010 / Neff)</name>
    <dbReference type="NCBI Taxonomy" id="1257118"/>
    <lineage>
        <taxon>Eukaryota</taxon>
        <taxon>Amoebozoa</taxon>
        <taxon>Discosea</taxon>
        <taxon>Longamoebia</taxon>
        <taxon>Centramoebida</taxon>
        <taxon>Acanthamoebidae</taxon>
        <taxon>Acanthamoeba</taxon>
    </lineage>
</organism>
<dbReference type="Proteomes" id="UP000011083">
    <property type="component" value="Unassembled WGS sequence"/>
</dbReference>
<evidence type="ECO:0000313" key="1">
    <source>
        <dbReference type="EMBL" id="ELR13685.1"/>
    </source>
</evidence>
<dbReference type="RefSeq" id="XP_004335698.1">
    <property type="nucleotide sequence ID" value="XM_004335650.1"/>
</dbReference>
<dbReference type="AlphaFoldDB" id="L8GKU5"/>
<reference evidence="1 2" key="1">
    <citation type="journal article" date="2013" name="Genome Biol.">
        <title>Genome of Acanthamoeba castellanii highlights extensive lateral gene transfer and early evolution of tyrosine kinase signaling.</title>
        <authorList>
            <person name="Clarke M."/>
            <person name="Lohan A.J."/>
            <person name="Liu B."/>
            <person name="Lagkouvardos I."/>
            <person name="Roy S."/>
            <person name="Zafar N."/>
            <person name="Bertelli C."/>
            <person name="Schilde C."/>
            <person name="Kianianmomeni A."/>
            <person name="Burglin T.R."/>
            <person name="Frech C."/>
            <person name="Turcotte B."/>
            <person name="Kopec K.O."/>
            <person name="Synnott J.M."/>
            <person name="Choo C."/>
            <person name="Paponov I."/>
            <person name="Finkler A."/>
            <person name="Soon Heng Tan C."/>
            <person name="Hutchins A.P."/>
            <person name="Weinmeier T."/>
            <person name="Rattei T."/>
            <person name="Chu J.S."/>
            <person name="Gimenez G."/>
            <person name="Irimia M."/>
            <person name="Rigden D.J."/>
            <person name="Fitzpatrick D.A."/>
            <person name="Lorenzo-Morales J."/>
            <person name="Bateman A."/>
            <person name="Chiu C.H."/>
            <person name="Tang P."/>
            <person name="Hegemann P."/>
            <person name="Fromm H."/>
            <person name="Raoult D."/>
            <person name="Greub G."/>
            <person name="Miranda-Saavedra D."/>
            <person name="Chen N."/>
            <person name="Nash P."/>
            <person name="Ginger M.L."/>
            <person name="Horn M."/>
            <person name="Schaap P."/>
            <person name="Caler L."/>
            <person name="Loftus B."/>
        </authorList>
    </citation>
    <scope>NUCLEOTIDE SEQUENCE [LARGE SCALE GENOMIC DNA]</scope>
    <source>
        <strain evidence="1 2">Neff</strain>
    </source>
</reference>
<dbReference type="KEGG" id="acan:ACA1_332490"/>
<keyword evidence="2" id="KW-1185">Reference proteome</keyword>
<sequence length="259" mass="29239">MSLNRTDKTLLGTGAGVVHKEEERLMTDKLGKTTLVERDEGVVHEAPIVKKDVVTEHPEIIHKEHHVQPIIHEKEVHVKPIHRVEVSTERPVIHREKVVEGPVAAEKVVKCHKNVTAATVGSGATIVEDRPIVQKHLVTEHPEIIHKEHHVQPTIHEKERHIEPIHKTEVTTEHPVLHKTTVVEEPAVVERAHVHADRHERVHLHHKEEPHATVGQKLKGTMKQMVGAITGDETKKEEGRLLKQGIEPTTANEPNLETF</sequence>
<dbReference type="GeneID" id="14914253"/>